<feature type="transmembrane region" description="Helical" evidence="12">
    <location>
        <begin position="77"/>
        <end position="101"/>
    </location>
</feature>
<evidence type="ECO:0000256" key="1">
    <source>
        <dbReference type="ARBA" id="ARBA00000156"/>
    </source>
</evidence>
<feature type="transmembrane region" description="Helical" evidence="12">
    <location>
        <begin position="625"/>
        <end position="642"/>
    </location>
</feature>
<feature type="region of interest" description="Disordered" evidence="11">
    <location>
        <begin position="362"/>
        <end position="385"/>
    </location>
</feature>
<keyword evidence="9" id="KW-0325">Glycoprotein</keyword>
<dbReference type="CDD" id="cd22243">
    <property type="entry name" value="akirin-1"/>
    <property type="match status" value="1"/>
</dbReference>
<comment type="caution">
    <text evidence="14">The sequence shown here is derived from an EMBL/GenBank/DDBJ whole genome shotgun (WGS) entry which is preliminary data.</text>
</comment>
<evidence type="ECO:0000256" key="10">
    <source>
        <dbReference type="RuleBase" id="RU000688"/>
    </source>
</evidence>
<feature type="transmembrane region" description="Helical" evidence="12">
    <location>
        <begin position="776"/>
        <end position="796"/>
    </location>
</feature>
<feature type="non-terminal residue" evidence="14">
    <location>
        <position position="1"/>
    </location>
</feature>
<dbReference type="SMART" id="SM01381">
    <property type="entry name" value="7TM_GPCR_Srsx"/>
    <property type="match status" value="1"/>
</dbReference>
<accession>A0ABS2YJW9</accession>
<evidence type="ECO:0000256" key="8">
    <source>
        <dbReference type="ARBA" id="ARBA00023136"/>
    </source>
</evidence>
<dbReference type="InterPro" id="IPR017990">
    <property type="entry name" value="Connexin_CS"/>
</dbReference>
<keyword evidence="10" id="KW-0297">G-protein coupled receptor</keyword>
<evidence type="ECO:0000256" key="7">
    <source>
        <dbReference type="ARBA" id="ARBA00022989"/>
    </source>
</evidence>
<comment type="subcellular location">
    <subcellularLocation>
        <location evidence="3">Cell projection</location>
        <location evidence="3">Neuron projection</location>
    </subcellularLocation>
    <subcellularLocation>
        <location evidence="2">Membrane</location>
        <topology evidence="2">Multi-pass membrane protein</topology>
    </subcellularLocation>
</comment>
<evidence type="ECO:0000256" key="9">
    <source>
        <dbReference type="ARBA" id="ARBA00023180"/>
    </source>
</evidence>
<dbReference type="Pfam" id="PF00001">
    <property type="entry name" value="7tm_1"/>
    <property type="match status" value="1"/>
</dbReference>
<dbReference type="EMBL" id="JAAWVQ010162551">
    <property type="protein sequence ID" value="MBN3287011.1"/>
    <property type="molecule type" value="Genomic_DNA"/>
</dbReference>
<feature type="domain" description="G-protein coupled receptors family 1 profile" evidence="13">
    <location>
        <begin position="57"/>
        <end position="308"/>
    </location>
</feature>
<feature type="transmembrane region" description="Helical" evidence="12">
    <location>
        <begin position="740"/>
        <end position="764"/>
    </location>
</feature>
<dbReference type="EC" id="3.4.21.105" evidence="5"/>
<dbReference type="Proteomes" id="UP001166093">
    <property type="component" value="Unassembled WGS sequence"/>
</dbReference>
<dbReference type="Gene3D" id="1.20.1440.80">
    <property type="entry name" value="Gap junction channel protein cysteine-rich domain"/>
    <property type="match status" value="1"/>
</dbReference>
<feature type="compositionally biased region" description="Low complexity" evidence="11">
    <location>
        <begin position="504"/>
        <end position="520"/>
    </location>
</feature>
<dbReference type="InterPro" id="IPR013092">
    <property type="entry name" value="Connexin_N"/>
</dbReference>
<feature type="region of interest" description="Disordered" evidence="11">
    <location>
        <begin position="950"/>
        <end position="1154"/>
    </location>
</feature>
<feature type="compositionally biased region" description="Basic and acidic residues" evidence="11">
    <location>
        <begin position="1096"/>
        <end position="1108"/>
    </location>
</feature>
<dbReference type="InterPro" id="IPR051739">
    <property type="entry name" value="Rhomboid_IM_Serine_Proteases"/>
</dbReference>
<dbReference type="InterPro" id="IPR002230">
    <property type="entry name" value="Cnbnoid_rcpt"/>
</dbReference>
<dbReference type="PROSITE" id="PS00237">
    <property type="entry name" value="G_PROTEIN_RECEP_F1_1"/>
    <property type="match status" value="1"/>
</dbReference>
<organism evidence="14 15">
    <name type="scientific">Polyodon spathula</name>
    <name type="common">North American paddlefish</name>
    <name type="synonym">Squalus spathula</name>
    <dbReference type="NCBI Taxonomy" id="7913"/>
    <lineage>
        <taxon>Eukaryota</taxon>
        <taxon>Metazoa</taxon>
        <taxon>Chordata</taxon>
        <taxon>Craniata</taxon>
        <taxon>Vertebrata</taxon>
        <taxon>Euteleostomi</taxon>
        <taxon>Actinopterygii</taxon>
        <taxon>Chondrostei</taxon>
        <taxon>Acipenseriformes</taxon>
        <taxon>Polyodontidae</taxon>
        <taxon>Polyodon</taxon>
    </lineage>
</organism>
<feature type="region of interest" description="Disordered" evidence="11">
    <location>
        <begin position="401"/>
        <end position="445"/>
    </location>
</feature>
<evidence type="ECO:0000256" key="5">
    <source>
        <dbReference type="ARBA" id="ARBA00013039"/>
    </source>
</evidence>
<reference evidence="14" key="1">
    <citation type="journal article" date="2021" name="Cell">
        <title>Tracing the genetic footprints of vertebrate landing in non-teleost ray-finned fishes.</title>
        <authorList>
            <person name="Bi X."/>
            <person name="Wang K."/>
            <person name="Yang L."/>
            <person name="Pan H."/>
            <person name="Jiang H."/>
            <person name="Wei Q."/>
            <person name="Fang M."/>
            <person name="Yu H."/>
            <person name="Zhu C."/>
            <person name="Cai Y."/>
            <person name="He Y."/>
            <person name="Gan X."/>
            <person name="Zeng H."/>
            <person name="Yu D."/>
            <person name="Zhu Y."/>
            <person name="Jiang H."/>
            <person name="Qiu Q."/>
            <person name="Yang H."/>
            <person name="Zhang Y.E."/>
            <person name="Wang W."/>
            <person name="Zhu M."/>
            <person name="He S."/>
            <person name="Zhang G."/>
        </authorList>
    </citation>
    <scope>NUCLEOTIDE SEQUENCE</scope>
    <source>
        <strain evidence="14">Pddl_001</strain>
    </source>
</reference>
<evidence type="ECO:0000256" key="6">
    <source>
        <dbReference type="ARBA" id="ARBA00022692"/>
    </source>
</evidence>
<feature type="transmembrane region" description="Helical" evidence="12">
    <location>
        <begin position="802"/>
        <end position="823"/>
    </location>
</feature>
<dbReference type="InterPro" id="IPR038359">
    <property type="entry name" value="Connexin_N_sf"/>
</dbReference>
<dbReference type="Pfam" id="PF00029">
    <property type="entry name" value="Connexin"/>
    <property type="match status" value="1"/>
</dbReference>
<evidence type="ECO:0000256" key="12">
    <source>
        <dbReference type="SAM" id="Phobius"/>
    </source>
</evidence>
<dbReference type="SMART" id="SM01089">
    <property type="entry name" value="Connexin_CCC"/>
    <property type="match status" value="1"/>
</dbReference>
<feature type="compositionally biased region" description="Polar residues" evidence="11">
    <location>
        <begin position="973"/>
        <end position="999"/>
    </location>
</feature>
<feature type="transmembrane region" description="Helical" evidence="12">
    <location>
        <begin position="41"/>
        <end position="65"/>
    </location>
</feature>
<evidence type="ECO:0000313" key="15">
    <source>
        <dbReference type="Proteomes" id="UP001166093"/>
    </source>
</evidence>
<evidence type="ECO:0000259" key="13">
    <source>
        <dbReference type="PROSITE" id="PS50262"/>
    </source>
</evidence>
<comment type="similarity">
    <text evidence="10">Belongs to the G-protein coupled receptor 1 family.</text>
</comment>
<name>A0ABS2YJW9_POLSP</name>
<dbReference type="InterPro" id="IPR017452">
    <property type="entry name" value="GPCR_Rhodpsn_7TM"/>
</dbReference>
<evidence type="ECO:0000256" key="4">
    <source>
        <dbReference type="ARBA" id="ARBA00009045"/>
    </source>
</evidence>
<feature type="region of interest" description="Disordered" evidence="11">
    <location>
        <begin position="493"/>
        <end position="523"/>
    </location>
</feature>
<keyword evidence="10" id="KW-0807">Transducer</keyword>
<keyword evidence="8 12" id="KW-0472">Membrane</keyword>
<feature type="transmembrane region" description="Helical" evidence="12">
    <location>
        <begin position="255"/>
        <end position="276"/>
    </location>
</feature>
<dbReference type="PROSITE" id="PS50262">
    <property type="entry name" value="G_PROTEIN_RECEP_F1_2"/>
    <property type="match status" value="1"/>
</dbReference>
<feature type="compositionally biased region" description="Polar residues" evidence="11">
    <location>
        <begin position="493"/>
        <end position="503"/>
    </location>
</feature>
<keyword evidence="6 10" id="KW-0812">Transmembrane</keyword>
<feature type="transmembrane region" description="Helical" evidence="12">
    <location>
        <begin position="157"/>
        <end position="178"/>
    </location>
</feature>
<dbReference type="SUPFAM" id="SSF81321">
    <property type="entry name" value="Family A G protein-coupled receptor-like"/>
    <property type="match status" value="1"/>
</dbReference>
<evidence type="ECO:0000256" key="11">
    <source>
        <dbReference type="SAM" id="MobiDB-lite"/>
    </source>
</evidence>
<feature type="compositionally biased region" description="Polar residues" evidence="11">
    <location>
        <begin position="433"/>
        <end position="444"/>
    </location>
</feature>
<comment type="similarity">
    <text evidence="4">Belongs to the peptidase S54 family.</text>
</comment>
<dbReference type="PROSITE" id="PS00408">
    <property type="entry name" value="CONNEXINS_2"/>
    <property type="match status" value="1"/>
</dbReference>
<dbReference type="PANTHER" id="PTHR45840">
    <property type="entry name" value="RHOMBOID-RELATED PROTEIN"/>
    <property type="match status" value="1"/>
</dbReference>
<protein>
    <recommendedName>
        <fullName evidence="5">rhomboid protease</fullName>
        <ecNumber evidence="5">3.4.21.105</ecNumber>
    </recommendedName>
</protein>
<dbReference type="PANTHER" id="PTHR45840:SF6">
    <property type="entry name" value="RHOMBOID-RELATED PROTEIN 2"/>
    <property type="match status" value="1"/>
</dbReference>
<dbReference type="InterPro" id="IPR019570">
    <property type="entry name" value="Connexin_CCC"/>
</dbReference>
<feature type="transmembrane region" description="Helical" evidence="12">
    <location>
        <begin position="113"/>
        <end position="136"/>
    </location>
</feature>
<dbReference type="Gene3D" id="1.20.1070.10">
    <property type="entry name" value="Rhodopsin 7-helix transmembrane proteins"/>
    <property type="match status" value="1"/>
</dbReference>
<feature type="transmembrane region" description="Helical" evidence="12">
    <location>
        <begin position="198"/>
        <end position="219"/>
    </location>
</feature>
<evidence type="ECO:0000256" key="3">
    <source>
        <dbReference type="ARBA" id="ARBA00004487"/>
    </source>
</evidence>
<sequence length="1154" mass="127437">MSSTDTVSTCPYSNTTVAPGKKNESCVDFTAFMVLTEGQKIVVFSICFVVGSLTFLENLLVLCLIFSTQYLRGKPSYLFISSLALADLFASIFFSFFFVEFHVFKNMVSTPMFLFKLGGVIMAFTGSLGSLLLTSIDRYICIHKPSEYKTIITRKNALISLAVLWTTIALISFLPLMGWNCSTLNSVCSELFPCVDETYLACWLAFVISLLVFIVYAYIHILWKAHKHAVYMEKHVIQSRSGKARMRMDIKLAKTFGVILAILVFCWSPVLSFMFVDLFSKLDNKLKMVFAFCCTLCFVNSMVNPLVYALRSKDMLHVLLGVVARCHDQATFFWSSVESDGQQKPIHPDTVCELVEELPVKPPTKNDNLALPKPSTPPTESPSAMACGATLKRSMEFEALLSPQSPKRRRCNPLPGTPATPSPQRCNLRAATDSPQHSAQQQSMGGEHRLTPVMVALWHFKPGNLVEQIFQNIKQEYSRYQRRRQLEISFNQSEAGCSSSDGQAPSTAIAAPSSPPGASSVKKDLPSFSLRQVGFLCERLLKDHEEKIREEYEQILNTKLAEQYESFVKFTQDQIMRRYGARPASFSRMLILKIWPFLKNSSESKQYFTADAGNKMICLGENKPYKRLCCRAVAVFIYYAYWMTDKQLITLDEGIWNSPFTYRPDKRQEAWRFISYMLVHAGVQHILGNVFLQLLLGIQLELVHKGLRVGLVYISGVIAGSLASSIFDPLIALVGASGGVYALIGGYFMNVIVHILGNVFLQLLLGIQLELVHKGLRVGLVYISGVIAGSLASSIFDPLIALVGASGGVYALIGGYFMNVIVLDPLFKCEREPCPEVVDCFVSRPTEKTVFMMFMQCIAALSLFLNILEVIHLGYKKLKNGILDYYPNLRDDFDDYYVSKSKKNSAIQQVCIGMPTGRKATIPTAPSGYTLLMEKQGDAPIYPILNPSSAFMPIQGDPNGNTKSCPESHKENSNQSAGEQNSSSNNTAQSKSPEANSLPKQGEQDDHSHGTACHSGGERLSEGPGESGSSLYPTLQGELSSCPTMQVSSSRKPRRVSAPWNCTTLVESNGSNGDGAVSSSHKGRCSFSATKARPASKSDLKGLSRPDTPDSIGESSSESKQSHNCDSPQALSPTRRMSLASNASSRRAPTDLQI</sequence>
<gene>
    <name evidence="14" type="primary">Cnr1a_2</name>
    <name evidence="14" type="ORF">GTO93_0001425</name>
</gene>
<dbReference type="InterPro" id="IPR035952">
    <property type="entry name" value="Rhomboid-like_sf"/>
</dbReference>
<dbReference type="InterPro" id="IPR022764">
    <property type="entry name" value="Peptidase_S54_rhomboid_dom"/>
</dbReference>
<feature type="compositionally biased region" description="Polar residues" evidence="11">
    <location>
        <begin position="1060"/>
        <end position="1071"/>
    </location>
</feature>
<dbReference type="PRINTS" id="PR00237">
    <property type="entry name" value="GPCRRHODOPSN"/>
</dbReference>
<feature type="transmembrane region" description="Helical" evidence="12">
    <location>
        <begin position="853"/>
        <end position="875"/>
    </location>
</feature>
<dbReference type="InterPro" id="IPR000276">
    <property type="entry name" value="GPCR_Rhodpsn"/>
</dbReference>
<dbReference type="PRINTS" id="PR00362">
    <property type="entry name" value="CANNABINOIDR"/>
</dbReference>
<dbReference type="Pfam" id="PF01694">
    <property type="entry name" value="Rhomboid"/>
    <property type="match status" value="1"/>
</dbReference>
<feature type="compositionally biased region" description="Polar residues" evidence="11">
    <location>
        <begin position="1139"/>
        <end position="1154"/>
    </location>
</feature>
<comment type="catalytic activity">
    <reaction evidence="1">
        <text>Cleaves type-1 transmembrane domains using a catalytic dyad composed of serine and histidine that are contributed by different transmembrane domains.</text>
        <dbReference type="EC" id="3.4.21.105"/>
    </reaction>
</comment>
<evidence type="ECO:0000256" key="2">
    <source>
        <dbReference type="ARBA" id="ARBA00004141"/>
    </source>
</evidence>
<dbReference type="Gene3D" id="1.20.1540.10">
    <property type="entry name" value="Rhomboid-like"/>
    <property type="match status" value="1"/>
</dbReference>
<feature type="compositionally biased region" description="Polar residues" evidence="11">
    <location>
        <begin position="1031"/>
        <end position="1050"/>
    </location>
</feature>
<keyword evidence="10" id="KW-0675">Receptor</keyword>
<dbReference type="SUPFAM" id="SSF144091">
    <property type="entry name" value="Rhomboid-like"/>
    <property type="match status" value="2"/>
</dbReference>
<evidence type="ECO:0000313" key="14">
    <source>
        <dbReference type="EMBL" id="MBN3287011.1"/>
    </source>
</evidence>
<feature type="non-terminal residue" evidence="14">
    <location>
        <position position="1154"/>
    </location>
</feature>
<feature type="compositionally biased region" description="Polar residues" evidence="11">
    <location>
        <begin position="1122"/>
        <end position="1132"/>
    </location>
</feature>
<keyword evidence="15" id="KW-1185">Reference proteome</keyword>
<feature type="transmembrane region" description="Helical" evidence="12">
    <location>
        <begin position="673"/>
        <end position="698"/>
    </location>
</feature>
<feature type="transmembrane region" description="Helical" evidence="12">
    <location>
        <begin position="288"/>
        <end position="310"/>
    </location>
</feature>
<feature type="transmembrane region" description="Helical" evidence="12">
    <location>
        <begin position="710"/>
        <end position="734"/>
    </location>
</feature>
<proteinExistence type="inferred from homology"/>
<keyword evidence="7 12" id="KW-1133">Transmembrane helix</keyword>